<proteinExistence type="predicted"/>
<keyword evidence="3" id="KW-1185">Reference proteome</keyword>
<feature type="region of interest" description="Disordered" evidence="1">
    <location>
        <begin position="28"/>
        <end position="65"/>
    </location>
</feature>
<evidence type="ECO:0000256" key="1">
    <source>
        <dbReference type="SAM" id="MobiDB-lite"/>
    </source>
</evidence>
<comment type="caution">
    <text evidence="2">The sequence shown here is derived from an EMBL/GenBank/DDBJ whole genome shotgun (WGS) entry which is preliminary data.</text>
</comment>
<sequence length="323" mass="36953">MLAYPLNAPSTPLLSVFKFTANNSLPYRPRSFARSNQGNKSNLNTTTSIRKRTRPLADLDDSPSDSKKKRRLRLLLITSRLSRPFSIPATHIVDRGSSKIAVWAKKKPGLGQQVLRKAAIMNFVRCRIREREAWLRKDSGVSVGEDERAEVRRRVVLAAETGVLKEMEVERWQGPNHFVVDKAWPKTTERGVEKIVQPSPLGLSNYDALDEEDEIDYGYFDDEDNDIGCVFGNPIPLRMDKRDRGEDEEYYTDWNCFVNADETTKEEEDEYDDPFSLSVLSRDLVKEKRSPSPPEGALVEFLKETEREKEVLMMGFTEFGPSL</sequence>
<feature type="compositionally biased region" description="Polar residues" evidence="1">
    <location>
        <begin position="33"/>
        <end position="48"/>
    </location>
</feature>
<gene>
    <name evidence="2" type="ORF">E6O75_ATG06253</name>
</gene>
<dbReference type="STRING" id="86259.A0A4Z1NSW2"/>
<organism evidence="2 3">
    <name type="scientific">Venturia nashicola</name>
    <dbReference type="NCBI Taxonomy" id="86259"/>
    <lineage>
        <taxon>Eukaryota</taxon>
        <taxon>Fungi</taxon>
        <taxon>Dikarya</taxon>
        <taxon>Ascomycota</taxon>
        <taxon>Pezizomycotina</taxon>
        <taxon>Dothideomycetes</taxon>
        <taxon>Pleosporomycetidae</taxon>
        <taxon>Venturiales</taxon>
        <taxon>Venturiaceae</taxon>
        <taxon>Venturia</taxon>
    </lineage>
</organism>
<dbReference type="EMBL" id="SNSC02000013">
    <property type="protein sequence ID" value="TID19132.1"/>
    <property type="molecule type" value="Genomic_DNA"/>
</dbReference>
<dbReference type="Proteomes" id="UP000298493">
    <property type="component" value="Unassembled WGS sequence"/>
</dbReference>
<reference evidence="2 3" key="1">
    <citation type="submission" date="2019-04" db="EMBL/GenBank/DDBJ databases">
        <title>High contiguity whole genome sequence and gene annotation resource for two Venturia nashicola isolates.</title>
        <authorList>
            <person name="Prokchorchik M."/>
            <person name="Won K."/>
            <person name="Lee Y."/>
            <person name="Choi E.D."/>
            <person name="Segonzac C."/>
            <person name="Sohn K.H."/>
        </authorList>
    </citation>
    <scope>NUCLEOTIDE SEQUENCE [LARGE SCALE GENOMIC DNA]</scope>
    <source>
        <strain evidence="2 3">PRI2</strain>
    </source>
</reference>
<dbReference type="OrthoDB" id="5387995at2759"/>
<dbReference type="AlphaFoldDB" id="A0A4Z1NSW2"/>
<evidence type="ECO:0000313" key="3">
    <source>
        <dbReference type="Proteomes" id="UP000298493"/>
    </source>
</evidence>
<accession>A0A4Z1NSW2</accession>
<name>A0A4Z1NSW2_9PEZI</name>
<protein>
    <submittedName>
        <fullName evidence="2">Uncharacterized protein</fullName>
    </submittedName>
</protein>
<evidence type="ECO:0000313" key="2">
    <source>
        <dbReference type="EMBL" id="TID19132.1"/>
    </source>
</evidence>